<protein>
    <submittedName>
        <fullName evidence="1">Uncharacterized protein</fullName>
    </submittedName>
</protein>
<accession>A0A182JDM9</accession>
<evidence type="ECO:0000313" key="1">
    <source>
        <dbReference type="EnsemblMetazoa" id="AATE016106-PA.1"/>
    </source>
</evidence>
<dbReference type="EnsemblMetazoa" id="AATE016106-RA">
    <property type="protein sequence ID" value="AATE016106-PA.1"/>
    <property type="gene ID" value="AATE016106"/>
</dbReference>
<reference evidence="1" key="1">
    <citation type="submission" date="2022-08" db="UniProtKB">
        <authorList>
            <consortium name="EnsemblMetazoa"/>
        </authorList>
    </citation>
    <scope>IDENTIFICATION</scope>
    <source>
        <strain evidence="1">EBRO</strain>
    </source>
</reference>
<dbReference type="AlphaFoldDB" id="A0A182JDM9"/>
<dbReference type="VEuPathDB" id="VectorBase:AATE016106"/>
<organism evidence="1">
    <name type="scientific">Anopheles atroparvus</name>
    <name type="common">European mosquito</name>
    <dbReference type="NCBI Taxonomy" id="41427"/>
    <lineage>
        <taxon>Eukaryota</taxon>
        <taxon>Metazoa</taxon>
        <taxon>Ecdysozoa</taxon>
        <taxon>Arthropoda</taxon>
        <taxon>Hexapoda</taxon>
        <taxon>Insecta</taxon>
        <taxon>Pterygota</taxon>
        <taxon>Neoptera</taxon>
        <taxon>Endopterygota</taxon>
        <taxon>Diptera</taxon>
        <taxon>Nematocera</taxon>
        <taxon>Culicoidea</taxon>
        <taxon>Culicidae</taxon>
        <taxon>Anophelinae</taxon>
        <taxon>Anopheles</taxon>
    </lineage>
</organism>
<sequence>MSIHSHCSSSFSRATSSKVRLSSANFRSHSFRTLSRKPSDSVLCRSANSSSFCRCSASCFFSFATNSLISFVISWSRSSSIASVWLCFVRTAASSVSFAVSLPFASCSSPCSCLRAVLVIEQFLLVEQLRVVPGALAELIGDRLYLLREPLGPFHLHPQLALLLPQPILRFFQRHVQLPQLFRRPAAAFLQETVFLRQLRVFALHLLQLGLLLAQLTLQLTERVLFQLGPCLAVLPLQPFDLLFERLLLLQYLGMCLLHVGQLLLQTTDLLQDVRHLRLQFRLLTDLALERFLQVLLLPPHGVDFGPQVYALRLEVRLLAVRRFELLGELLPLLVEPSSTWFRSRVVSSSFSSAATIDARIDSCSDRSASDSVFSFMIFKLRTSSESVCFCALLGQLAVAIEHFLQADLVALAIAIVQLLRRIECLRQLDELLLVERLGFAARRKLILRLLQLAPALRQLLFMLFDLLLLQPLDFFPSLQQSLFRLVDFLFQFLPGRLKHCQLFLRLLQLFPSLSDLLVVLFELLLLLQLLDFFLALRQTLLRLVDFLLQCFLGRFNGGQMLLFFLQKLLDRRKPFTGGIRALRGILEPFLQTSSVRLVAFSCCRSFSSSMIVRSKSMNFDSSLFFCSLHVLSVLSSSFTRPATLRTSDSSLPSPSFSSSVCFMFFSRLPSCSFSLRTSASFASSSEWIAILFSAIVIAQDGLLPQLVVELRFEGSYSVLEWAGVAHRCHPVPIRPVLAGERDEILFAATNVAILTHHLQLRAERLHHALQLVDFHPQGRIEMRLCLLLQHTLLPQFAHPPQGFILRLDENRARLRVVLLQLAVAPGQLGVPLPVLLVPIERLLVRLEQFVFADQIELVGAVRGDRAGDGFGFASRHVHVRLEMMAGESYAGSRNETSLAIEEFERRRARGWYAEPAPEELAIEADVVAELFGEVPLFRLTLDSTELLPELLAKLLSVCCETGVLTLLEFARCGEF</sequence>
<proteinExistence type="predicted"/>
<name>A0A182JDM9_ANOAO</name>